<reference evidence="2 3" key="1">
    <citation type="submission" date="2021-06" db="EMBL/GenBank/DDBJ databases">
        <title>Clostridia strains as spoilage organisms.</title>
        <authorList>
            <person name="Wambui J."/>
            <person name="Stephan R."/>
            <person name="Stevens M.J.A."/>
        </authorList>
    </citation>
    <scope>NUCLEOTIDE SEQUENCE [LARGE SCALE GENOMIC DNA]</scope>
    <source>
        <strain evidence="2 3">CM013</strain>
    </source>
</reference>
<dbReference type="Proteomes" id="UP000740830">
    <property type="component" value="Unassembled WGS sequence"/>
</dbReference>
<sequence>MEFYKFDKYSINKGVCLEIDGIYDERLNNKIDIEKDDYKYIQCIFNNNKIAELLKKDFNRETLKYYINFLYSNDMLSIKRMFAKKTIYSRDVLKLILKSSIIFYLRSLSIVFFIPFFVKYQFLDIFFTWSLFIITVIFHEIGHIYTYHLIQSDKGIYINIDKFKFEVVVNINNDFNSRLVSLIGPISGALFSFFLYIIIRNTTIIIFIIFHVILLFPFFQDGKILWNIKDTENSK</sequence>
<organism evidence="2 3">
    <name type="scientific">Clostridium algidicarnis</name>
    <dbReference type="NCBI Taxonomy" id="37659"/>
    <lineage>
        <taxon>Bacteria</taxon>
        <taxon>Bacillati</taxon>
        <taxon>Bacillota</taxon>
        <taxon>Clostridia</taxon>
        <taxon>Eubacteriales</taxon>
        <taxon>Clostridiaceae</taxon>
        <taxon>Clostridium</taxon>
    </lineage>
</organism>
<keyword evidence="1" id="KW-1133">Transmembrane helix</keyword>
<protein>
    <recommendedName>
        <fullName evidence="4">Peptide zinc metalloprotease protein</fullName>
    </recommendedName>
</protein>
<evidence type="ECO:0000313" key="2">
    <source>
        <dbReference type="EMBL" id="MBU3221125.1"/>
    </source>
</evidence>
<feature type="transmembrane region" description="Helical" evidence="1">
    <location>
        <begin position="95"/>
        <end position="114"/>
    </location>
</feature>
<accession>A0ABS6C6K6</accession>
<feature type="transmembrane region" description="Helical" evidence="1">
    <location>
        <begin position="204"/>
        <end position="219"/>
    </location>
</feature>
<keyword evidence="3" id="KW-1185">Reference proteome</keyword>
<comment type="caution">
    <text evidence="2">The sequence shown here is derived from an EMBL/GenBank/DDBJ whole genome shotgun (WGS) entry which is preliminary data.</text>
</comment>
<keyword evidence="1" id="KW-0812">Transmembrane</keyword>
<keyword evidence="1" id="KW-0472">Membrane</keyword>
<dbReference type="EMBL" id="JAHLDG010000040">
    <property type="protein sequence ID" value="MBU3221125.1"/>
    <property type="molecule type" value="Genomic_DNA"/>
</dbReference>
<gene>
    <name evidence="2" type="ORF">KPL27_13785</name>
</gene>
<proteinExistence type="predicted"/>
<feature type="transmembrane region" description="Helical" evidence="1">
    <location>
        <begin position="179"/>
        <end position="198"/>
    </location>
</feature>
<evidence type="ECO:0000256" key="1">
    <source>
        <dbReference type="SAM" id="Phobius"/>
    </source>
</evidence>
<name>A0ABS6C6K6_9CLOT</name>
<feature type="transmembrane region" description="Helical" evidence="1">
    <location>
        <begin position="120"/>
        <end position="138"/>
    </location>
</feature>
<evidence type="ECO:0000313" key="3">
    <source>
        <dbReference type="Proteomes" id="UP000740830"/>
    </source>
</evidence>
<evidence type="ECO:0008006" key="4">
    <source>
        <dbReference type="Google" id="ProtNLM"/>
    </source>
</evidence>
<dbReference type="RefSeq" id="WP_216132943.1">
    <property type="nucleotide sequence ID" value="NZ_JAHLDG010000040.1"/>
</dbReference>